<dbReference type="InterPro" id="IPR026392">
    <property type="entry name" value="Exo/Archaeosortase_dom"/>
</dbReference>
<protein>
    <submittedName>
        <fullName evidence="9">Exosortase/archaeosortase family protein</fullName>
    </submittedName>
</protein>
<reference evidence="9" key="1">
    <citation type="submission" date="2019-06" db="EMBL/GenBank/DDBJ databases">
        <title>A comparative analysis of the Nautiliaceae.</title>
        <authorList>
            <person name="Grosche A."/>
            <person name="Smedile F."/>
            <person name="Vetriani C."/>
        </authorList>
    </citation>
    <scope>NUCLEOTIDE SEQUENCE</scope>
    <source>
        <strain evidence="9">TB6</strain>
    </source>
</reference>
<keyword evidence="7 8" id="KW-0472">Membrane</keyword>
<evidence type="ECO:0000256" key="4">
    <source>
        <dbReference type="ARBA" id="ARBA00022692"/>
    </source>
</evidence>
<dbReference type="EMBL" id="CP027432">
    <property type="protein sequence ID" value="QCI27407.1"/>
    <property type="molecule type" value="Genomic_DNA"/>
</dbReference>
<keyword evidence="3" id="KW-0645">Protease</keyword>
<keyword evidence="5" id="KW-0378">Hydrolase</keyword>
<evidence type="ECO:0000313" key="9">
    <source>
        <dbReference type="EMBL" id="QCI27407.1"/>
    </source>
</evidence>
<keyword evidence="2" id="KW-1003">Cell membrane</keyword>
<feature type="transmembrane region" description="Helical" evidence="8">
    <location>
        <begin position="91"/>
        <end position="108"/>
    </location>
</feature>
<dbReference type="NCBIfam" id="TIGR04178">
    <property type="entry name" value="exo_archaeo"/>
    <property type="match status" value="1"/>
</dbReference>
<feature type="transmembrane region" description="Helical" evidence="8">
    <location>
        <begin position="55"/>
        <end position="79"/>
    </location>
</feature>
<feature type="transmembrane region" description="Helical" evidence="8">
    <location>
        <begin position="26"/>
        <end position="48"/>
    </location>
</feature>
<evidence type="ECO:0000256" key="7">
    <source>
        <dbReference type="ARBA" id="ARBA00023136"/>
    </source>
</evidence>
<dbReference type="Proteomes" id="UP000298805">
    <property type="component" value="Chromosome"/>
</dbReference>
<keyword evidence="4 8" id="KW-0812">Transmembrane</keyword>
<evidence type="ECO:0000256" key="8">
    <source>
        <dbReference type="SAM" id="Phobius"/>
    </source>
</evidence>
<keyword evidence="6 8" id="KW-1133">Transmembrane helix</keyword>
<evidence type="ECO:0000256" key="6">
    <source>
        <dbReference type="ARBA" id="ARBA00022989"/>
    </source>
</evidence>
<sequence>MILILKLLLPFENIKNYFVLDNGFKIYILDSCNGFLGIIIWFLILLFFDIKRLKYYFLGALFLYFVNLLRVVFVVFLSNINASYFDLAHNVLGRILYVVCFLCALWYVKTTSSHSY</sequence>
<comment type="subcellular location">
    <subcellularLocation>
        <location evidence="1">Cell membrane</location>
        <topology evidence="1">Multi-pass membrane protein</topology>
    </subcellularLocation>
</comment>
<evidence type="ECO:0000256" key="5">
    <source>
        <dbReference type="ARBA" id="ARBA00022801"/>
    </source>
</evidence>
<organism evidence="9 10">
    <name type="scientific">Caminibacter pacificus</name>
    <dbReference type="NCBI Taxonomy" id="1424653"/>
    <lineage>
        <taxon>Bacteria</taxon>
        <taxon>Pseudomonadati</taxon>
        <taxon>Campylobacterota</taxon>
        <taxon>Epsilonproteobacteria</taxon>
        <taxon>Nautiliales</taxon>
        <taxon>Nautiliaceae</taxon>
        <taxon>Caminibacter</taxon>
    </lineage>
</organism>
<evidence type="ECO:0000256" key="2">
    <source>
        <dbReference type="ARBA" id="ARBA00022475"/>
    </source>
</evidence>
<evidence type="ECO:0000313" key="10">
    <source>
        <dbReference type="Proteomes" id="UP000298805"/>
    </source>
</evidence>
<accession>A0ABX5TJV4</accession>
<gene>
    <name evidence="9" type="ORF">C6V80_00030</name>
</gene>
<name>A0ABX5TJV4_9BACT</name>
<keyword evidence="10" id="KW-1185">Reference proteome</keyword>
<proteinExistence type="predicted"/>
<dbReference type="RefSeq" id="WP_123353136.1">
    <property type="nucleotide sequence ID" value="NZ_CP027432.2"/>
</dbReference>
<evidence type="ECO:0000256" key="3">
    <source>
        <dbReference type="ARBA" id="ARBA00022670"/>
    </source>
</evidence>
<evidence type="ECO:0000256" key="1">
    <source>
        <dbReference type="ARBA" id="ARBA00004651"/>
    </source>
</evidence>